<feature type="region of interest" description="Disordered" evidence="1">
    <location>
        <begin position="312"/>
        <end position="339"/>
    </location>
</feature>
<reference evidence="2 3" key="1">
    <citation type="journal article" date="2016" name="Nat. Commun.">
        <title>Thousands of microbial genomes shed light on interconnected biogeochemical processes in an aquifer system.</title>
        <authorList>
            <person name="Anantharaman K."/>
            <person name="Brown C.T."/>
            <person name="Hug L.A."/>
            <person name="Sharon I."/>
            <person name="Castelle C.J."/>
            <person name="Probst A.J."/>
            <person name="Thomas B.C."/>
            <person name="Singh A."/>
            <person name="Wilkins M.J."/>
            <person name="Karaoz U."/>
            <person name="Brodie E.L."/>
            <person name="Williams K.H."/>
            <person name="Hubbard S.S."/>
            <person name="Banfield J.F."/>
        </authorList>
    </citation>
    <scope>NUCLEOTIDE SEQUENCE [LARGE SCALE GENOMIC DNA]</scope>
    <source>
        <strain evidence="3">RIFCSPLOWO2_12_FULL_64_10</strain>
    </source>
</reference>
<dbReference type="EMBL" id="MFKF01000433">
    <property type="protein sequence ID" value="OGG43521.1"/>
    <property type="molecule type" value="Genomic_DNA"/>
</dbReference>
<evidence type="ECO:0000313" key="2">
    <source>
        <dbReference type="EMBL" id="OGG43521.1"/>
    </source>
</evidence>
<gene>
    <name evidence="2" type="ORF">A3F84_29620</name>
</gene>
<feature type="region of interest" description="Disordered" evidence="1">
    <location>
        <begin position="68"/>
        <end position="88"/>
    </location>
</feature>
<name>A0A1F6C306_HANXR</name>
<feature type="compositionally biased region" description="Basic and acidic residues" evidence="1">
    <location>
        <begin position="329"/>
        <end position="339"/>
    </location>
</feature>
<feature type="compositionally biased region" description="Pro residues" evidence="1">
    <location>
        <begin position="75"/>
        <end position="84"/>
    </location>
</feature>
<evidence type="ECO:0000313" key="3">
    <source>
        <dbReference type="Proteomes" id="UP000178606"/>
    </source>
</evidence>
<dbReference type="Gene3D" id="2.70.98.50">
    <property type="entry name" value="putative glycoside hydrolase family protein from bacillus halodurans"/>
    <property type="match status" value="1"/>
</dbReference>
<proteinExistence type="predicted"/>
<accession>A0A1F6C306</accession>
<dbReference type="AlphaFoldDB" id="A0A1F6C306"/>
<comment type="caution">
    <text evidence="2">The sequence shown here is derived from an EMBL/GenBank/DDBJ whole genome shotgun (WGS) entry which is preliminary data.</text>
</comment>
<evidence type="ECO:0000256" key="1">
    <source>
        <dbReference type="SAM" id="MobiDB-lite"/>
    </source>
</evidence>
<sequence>MIFSQPLPRIASLVSQHDFVLDAPASEPSAGLPLSNGDLSASLYGGPGLLALSVRKGDAHVGEIGLRIPRLDSGPHPPPNPLPLPYTGEGGGTKGLSQVMGVGEGLTPFPVLLHLYDATAHVALPDGTEIDAFVAATRGLIVLRVRSQRTVPFPAALELCPKYEVRSANDEESIRHSTFDIRHSTFECDGPFRYLRQDLSASLSAVLCGFVYGARSHTAVREDAILATFDVPPSGECLILAGVATSQDGPDPTRSARAEVERALPHGYLLLQREHAVWWERFWEKYEAEDSETTDYRDIYCSRVTCQEKRPNPLPPFPKGEGGTTCFPARKDLPCRSNR</sequence>
<protein>
    <submittedName>
        <fullName evidence="2">Uncharacterized protein</fullName>
    </submittedName>
</protein>
<organism evidence="2 3">
    <name type="scientific">Handelsmanbacteria sp. (strain RIFCSPLOWO2_12_FULL_64_10)</name>
    <dbReference type="NCBI Taxonomy" id="1817868"/>
    <lineage>
        <taxon>Bacteria</taxon>
        <taxon>Candidatus Handelsmaniibacteriota</taxon>
    </lineage>
</organism>
<dbReference type="Proteomes" id="UP000178606">
    <property type="component" value="Unassembled WGS sequence"/>
</dbReference>